<dbReference type="EMBL" id="FRAR01000016">
    <property type="protein sequence ID" value="SHK54887.1"/>
    <property type="molecule type" value="Genomic_DNA"/>
</dbReference>
<feature type="transmembrane region" description="Helical" evidence="14">
    <location>
        <begin position="68"/>
        <end position="88"/>
    </location>
</feature>
<dbReference type="InterPro" id="IPR003660">
    <property type="entry name" value="HAMP_dom"/>
</dbReference>
<keyword evidence="8" id="KW-0547">Nucleotide-binding</keyword>
<dbReference type="STRING" id="1121421.SAMN02745123_02271"/>
<dbReference type="Gene3D" id="1.10.287.130">
    <property type="match status" value="1"/>
</dbReference>
<feature type="transmembrane region" description="Helical" evidence="14">
    <location>
        <begin position="45"/>
        <end position="62"/>
    </location>
</feature>
<evidence type="ECO:0000256" key="4">
    <source>
        <dbReference type="ARBA" id="ARBA00022475"/>
    </source>
</evidence>
<keyword evidence="18" id="KW-1185">Reference proteome</keyword>
<evidence type="ECO:0000256" key="8">
    <source>
        <dbReference type="ARBA" id="ARBA00022741"/>
    </source>
</evidence>
<evidence type="ECO:0000256" key="5">
    <source>
        <dbReference type="ARBA" id="ARBA00022553"/>
    </source>
</evidence>
<dbReference type="GO" id="GO:0000155">
    <property type="term" value="F:phosphorelay sensor kinase activity"/>
    <property type="evidence" value="ECO:0007669"/>
    <property type="project" value="InterPro"/>
</dbReference>
<name>A0A1M6TD06_9FIRM</name>
<dbReference type="InterPro" id="IPR004358">
    <property type="entry name" value="Sig_transdc_His_kin-like_C"/>
</dbReference>
<dbReference type="SMART" id="SM00304">
    <property type="entry name" value="HAMP"/>
    <property type="match status" value="1"/>
</dbReference>
<dbReference type="RefSeq" id="WP_072914348.1">
    <property type="nucleotide sequence ID" value="NZ_FRAR01000016.1"/>
</dbReference>
<dbReference type="FunFam" id="3.30.565.10:FF:000006">
    <property type="entry name" value="Sensor histidine kinase WalK"/>
    <property type="match status" value="1"/>
</dbReference>
<dbReference type="SMART" id="SM00387">
    <property type="entry name" value="HATPase_c"/>
    <property type="match status" value="1"/>
</dbReference>
<dbReference type="InterPro" id="IPR003594">
    <property type="entry name" value="HATPase_dom"/>
</dbReference>
<dbReference type="Proteomes" id="UP000183997">
    <property type="component" value="Unassembled WGS sequence"/>
</dbReference>
<dbReference type="SUPFAM" id="SSF55874">
    <property type="entry name" value="ATPase domain of HSP90 chaperone/DNA topoisomerase II/histidine kinase"/>
    <property type="match status" value="1"/>
</dbReference>
<feature type="domain" description="Histidine kinase" evidence="15">
    <location>
        <begin position="160"/>
        <end position="380"/>
    </location>
</feature>
<dbReference type="Gene3D" id="3.30.565.10">
    <property type="entry name" value="Histidine kinase-like ATPase, C-terminal domain"/>
    <property type="match status" value="1"/>
</dbReference>
<evidence type="ECO:0000313" key="17">
    <source>
        <dbReference type="EMBL" id="SHK54887.1"/>
    </source>
</evidence>
<dbReference type="InterPro" id="IPR005467">
    <property type="entry name" value="His_kinase_dom"/>
</dbReference>
<evidence type="ECO:0000256" key="13">
    <source>
        <dbReference type="ARBA" id="ARBA00023136"/>
    </source>
</evidence>
<evidence type="ECO:0000256" key="12">
    <source>
        <dbReference type="ARBA" id="ARBA00023012"/>
    </source>
</evidence>
<evidence type="ECO:0000256" key="9">
    <source>
        <dbReference type="ARBA" id="ARBA00022777"/>
    </source>
</evidence>
<keyword evidence="5" id="KW-0597">Phosphoprotein</keyword>
<dbReference type="CDD" id="cd06225">
    <property type="entry name" value="HAMP"/>
    <property type="match status" value="1"/>
</dbReference>
<dbReference type="InterPro" id="IPR036097">
    <property type="entry name" value="HisK_dim/P_sf"/>
</dbReference>
<dbReference type="Pfam" id="PF02518">
    <property type="entry name" value="HATPase_c"/>
    <property type="match status" value="1"/>
</dbReference>
<evidence type="ECO:0000256" key="2">
    <source>
        <dbReference type="ARBA" id="ARBA00004651"/>
    </source>
</evidence>
<dbReference type="PANTHER" id="PTHR45528:SF1">
    <property type="entry name" value="SENSOR HISTIDINE KINASE CPXA"/>
    <property type="match status" value="1"/>
</dbReference>
<dbReference type="Pfam" id="PF00672">
    <property type="entry name" value="HAMP"/>
    <property type="match status" value="1"/>
</dbReference>
<keyword evidence="13 14" id="KW-0472">Membrane</keyword>
<organism evidence="17 18">
    <name type="scientific">Desulforamulus aeronauticus DSM 10349</name>
    <dbReference type="NCBI Taxonomy" id="1121421"/>
    <lineage>
        <taxon>Bacteria</taxon>
        <taxon>Bacillati</taxon>
        <taxon>Bacillota</taxon>
        <taxon>Clostridia</taxon>
        <taxon>Eubacteriales</taxon>
        <taxon>Peptococcaceae</taxon>
        <taxon>Desulforamulus</taxon>
    </lineage>
</organism>
<dbReference type="SUPFAM" id="SSF158472">
    <property type="entry name" value="HAMP domain-like"/>
    <property type="match status" value="1"/>
</dbReference>
<keyword evidence="10" id="KW-0067">ATP-binding</keyword>
<comment type="catalytic activity">
    <reaction evidence="1">
        <text>ATP + protein L-histidine = ADP + protein N-phospho-L-histidine.</text>
        <dbReference type="EC" id="2.7.13.3"/>
    </reaction>
</comment>
<gene>
    <name evidence="17" type="ORF">SAMN02745123_02271</name>
</gene>
<dbReference type="Pfam" id="PF00512">
    <property type="entry name" value="HisKA"/>
    <property type="match status" value="1"/>
</dbReference>
<dbReference type="AlphaFoldDB" id="A0A1M6TD06"/>
<evidence type="ECO:0000256" key="10">
    <source>
        <dbReference type="ARBA" id="ARBA00022840"/>
    </source>
</evidence>
<dbReference type="PANTHER" id="PTHR45528">
    <property type="entry name" value="SENSOR HISTIDINE KINASE CPXA"/>
    <property type="match status" value="1"/>
</dbReference>
<evidence type="ECO:0000256" key="6">
    <source>
        <dbReference type="ARBA" id="ARBA00022679"/>
    </source>
</evidence>
<dbReference type="InterPro" id="IPR050398">
    <property type="entry name" value="HssS/ArlS-like"/>
</dbReference>
<dbReference type="PROSITE" id="PS50109">
    <property type="entry name" value="HIS_KIN"/>
    <property type="match status" value="1"/>
</dbReference>
<evidence type="ECO:0000259" key="16">
    <source>
        <dbReference type="PROSITE" id="PS50885"/>
    </source>
</evidence>
<dbReference type="CDD" id="cd00082">
    <property type="entry name" value="HisKA"/>
    <property type="match status" value="1"/>
</dbReference>
<dbReference type="SMART" id="SM00388">
    <property type="entry name" value="HisKA"/>
    <property type="match status" value="1"/>
</dbReference>
<accession>A0A1M6TD06</accession>
<dbReference type="GO" id="GO:0005886">
    <property type="term" value="C:plasma membrane"/>
    <property type="evidence" value="ECO:0007669"/>
    <property type="project" value="UniProtKB-SubCell"/>
</dbReference>
<evidence type="ECO:0000256" key="1">
    <source>
        <dbReference type="ARBA" id="ARBA00000085"/>
    </source>
</evidence>
<protein>
    <recommendedName>
        <fullName evidence="3">histidine kinase</fullName>
        <ecNumber evidence="3">2.7.13.3</ecNumber>
    </recommendedName>
</protein>
<evidence type="ECO:0000256" key="11">
    <source>
        <dbReference type="ARBA" id="ARBA00022989"/>
    </source>
</evidence>
<evidence type="ECO:0000256" key="14">
    <source>
        <dbReference type="SAM" id="Phobius"/>
    </source>
</evidence>
<keyword evidence="7 14" id="KW-0812">Transmembrane</keyword>
<dbReference type="PRINTS" id="PR00344">
    <property type="entry name" value="BCTRLSENSOR"/>
</dbReference>
<dbReference type="SUPFAM" id="SSF47384">
    <property type="entry name" value="Homodimeric domain of signal transducing histidine kinase"/>
    <property type="match status" value="1"/>
</dbReference>
<dbReference type="InterPro" id="IPR036890">
    <property type="entry name" value="HATPase_C_sf"/>
</dbReference>
<dbReference type="InterPro" id="IPR003661">
    <property type="entry name" value="HisK_dim/P_dom"/>
</dbReference>
<reference evidence="18" key="1">
    <citation type="submission" date="2016-11" db="EMBL/GenBank/DDBJ databases">
        <authorList>
            <person name="Varghese N."/>
            <person name="Submissions S."/>
        </authorList>
    </citation>
    <scope>NUCLEOTIDE SEQUENCE [LARGE SCALE GENOMIC DNA]</scope>
    <source>
        <strain evidence="18">DSM 10349</strain>
    </source>
</reference>
<feature type="domain" description="HAMP" evidence="16">
    <location>
        <begin position="93"/>
        <end position="145"/>
    </location>
</feature>
<dbReference type="GO" id="GO:0005524">
    <property type="term" value="F:ATP binding"/>
    <property type="evidence" value="ECO:0007669"/>
    <property type="project" value="UniProtKB-KW"/>
</dbReference>
<dbReference type="EC" id="2.7.13.3" evidence="3"/>
<evidence type="ECO:0000256" key="3">
    <source>
        <dbReference type="ARBA" id="ARBA00012438"/>
    </source>
</evidence>
<keyword evidence="6" id="KW-0808">Transferase</keyword>
<keyword evidence="9 17" id="KW-0418">Kinase</keyword>
<comment type="subcellular location">
    <subcellularLocation>
        <location evidence="2">Cell membrane</location>
        <topology evidence="2">Multi-pass membrane protein</topology>
    </subcellularLocation>
</comment>
<keyword evidence="11 14" id="KW-1133">Transmembrane helix</keyword>
<proteinExistence type="predicted"/>
<dbReference type="PROSITE" id="PS50885">
    <property type="entry name" value="HAMP"/>
    <property type="match status" value="1"/>
</dbReference>
<sequence>MNRHERFHRDHYHRFRHEFYCSHKYRMRHNDWHRDFHRSHRALKFLRPVFLLLIILLIYLMFKFPINKVLTFLFGVFILSQIVQLVWITHLEKRIFKPISQLHNGVKEIAKGNFDVTINNTTFNEIGFLIDSFNEMAAKLQENEILKREYEENWKMLIANISHDLKTPITSIGGYIDAIHEGVVTSPEKMDQYLQVIRKNTIYINHLIDDLFLFSKLAMHQLDFQMESISIKPFMEDLMAEFSFEFQEKGFDFCYTDDLEENYPVLMDRQRIYQVIHNIIGNSVKYGPAASLGLKTRLYRKEALICLDIQDNGPGIPEDKISKIFDRFYRIDSERTKDLMSTGLGLSIAKELMEAHGGKIQVTSVLGEGSCFTLILPIDNEERI</sequence>
<keyword evidence="4" id="KW-1003">Cell membrane</keyword>
<dbReference type="Gene3D" id="6.10.340.10">
    <property type="match status" value="1"/>
</dbReference>
<keyword evidence="12" id="KW-0902">Two-component regulatory system</keyword>
<evidence type="ECO:0000256" key="7">
    <source>
        <dbReference type="ARBA" id="ARBA00022692"/>
    </source>
</evidence>
<evidence type="ECO:0000313" key="18">
    <source>
        <dbReference type="Proteomes" id="UP000183997"/>
    </source>
</evidence>
<evidence type="ECO:0000259" key="15">
    <source>
        <dbReference type="PROSITE" id="PS50109"/>
    </source>
</evidence>